<reference evidence="1 2" key="1">
    <citation type="submission" date="2024-01" db="EMBL/GenBank/DDBJ databases">
        <title>A draft genome for a cacao thread blight-causing isolate of Paramarasmius palmivorus.</title>
        <authorList>
            <person name="Baruah I.K."/>
            <person name="Bukari Y."/>
            <person name="Amoako-Attah I."/>
            <person name="Meinhardt L.W."/>
            <person name="Bailey B.A."/>
            <person name="Cohen S.P."/>
        </authorList>
    </citation>
    <scope>NUCLEOTIDE SEQUENCE [LARGE SCALE GENOMIC DNA]</scope>
    <source>
        <strain evidence="1 2">GH-12</strain>
    </source>
</reference>
<gene>
    <name evidence="1" type="ORF">VNI00_017161</name>
</gene>
<sequence>MATTLLTIPAEIRAIIIESVLLSKRAAPPDIESAKAAHYSFQFTDIDRQLAAQFNTWSPGPRHVRFEDQKDGRTRCTSNALPLLLTNRQTNVETSSAIARLGEKVRQYDLDVFVVDEYFLTTWTCIPILTTQVDRVNVTFRVHSISPRAFRGGDGGPPQIYWWFYFLLEYFLKRGPVSPTLAAGTPQLRDRQIGVKEMILDFEGTGLGPKSPREGNIAVYATWAFGALTGMSYHTAEYGGIVYERVGSVRFCFNGEMDWEVDLGYRLEKLVRDDPQHTFGHLLREDRVAAFREWKKNAIRLREERGFKLVQ</sequence>
<name>A0AAW0B902_9AGAR</name>
<organism evidence="1 2">
    <name type="scientific">Paramarasmius palmivorus</name>
    <dbReference type="NCBI Taxonomy" id="297713"/>
    <lineage>
        <taxon>Eukaryota</taxon>
        <taxon>Fungi</taxon>
        <taxon>Dikarya</taxon>
        <taxon>Basidiomycota</taxon>
        <taxon>Agaricomycotina</taxon>
        <taxon>Agaricomycetes</taxon>
        <taxon>Agaricomycetidae</taxon>
        <taxon>Agaricales</taxon>
        <taxon>Marasmiineae</taxon>
        <taxon>Marasmiaceae</taxon>
        <taxon>Paramarasmius</taxon>
    </lineage>
</organism>
<accession>A0AAW0B902</accession>
<proteinExistence type="predicted"/>
<comment type="caution">
    <text evidence="1">The sequence shown here is derived from an EMBL/GenBank/DDBJ whole genome shotgun (WGS) entry which is preliminary data.</text>
</comment>
<dbReference type="EMBL" id="JAYKXP010000158">
    <property type="protein sequence ID" value="KAK7021932.1"/>
    <property type="molecule type" value="Genomic_DNA"/>
</dbReference>
<protein>
    <submittedName>
        <fullName evidence="1">Uncharacterized protein</fullName>
    </submittedName>
</protein>
<dbReference type="Proteomes" id="UP001383192">
    <property type="component" value="Unassembled WGS sequence"/>
</dbReference>
<dbReference type="AlphaFoldDB" id="A0AAW0B902"/>
<keyword evidence="2" id="KW-1185">Reference proteome</keyword>
<evidence type="ECO:0000313" key="2">
    <source>
        <dbReference type="Proteomes" id="UP001383192"/>
    </source>
</evidence>
<evidence type="ECO:0000313" key="1">
    <source>
        <dbReference type="EMBL" id="KAK7021932.1"/>
    </source>
</evidence>